<feature type="region of interest" description="Disordered" evidence="1">
    <location>
        <begin position="135"/>
        <end position="185"/>
    </location>
</feature>
<dbReference type="RefSeq" id="WP_108848754.1">
    <property type="nucleotide sequence ID" value="NZ_CP015449.1"/>
</dbReference>
<reference evidence="2 3" key="1">
    <citation type="submission" date="2016-04" db="EMBL/GenBank/DDBJ databases">
        <title>Complete genome sequence of Dietzia lutea YIM 80766T, a strain isolated from desert soil in Egypt.</title>
        <authorList>
            <person name="Zhao J."/>
            <person name="Hu B."/>
            <person name="Geng S."/>
            <person name="Nie Y."/>
            <person name="Tang Y."/>
        </authorList>
    </citation>
    <scope>NUCLEOTIDE SEQUENCE [LARGE SCALE GENOMIC DNA]</scope>
    <source>
        <strain evidence="2 3">YIM 80766</strain>
    </source>
</reference>
<dbReference type="AlphaFoldDB" id="A0A2S1RAS9"/>
<sequence>MIRREHLAWNLHVAGLRYRFRESLQPVAAQAGPRWQPGVYSPRVAMHPERPVAGEARVALWWLPVGAGGHLVIHTSRWRERYRAWREHRDPRPLFHGAPETFTDPPDHDLRRHVIEMAPAWGRVAPSVVVVATGPACTRGRSGRPTAAQHPGGRQASRSPARQLLPRRRTTTGHPPTTSHRDGRFPTKLRFIVIHAI</sequence>
<protein>
    <submittedName>
        <fullName evidence="2">Uncharacterized protein</fullName>
    </submittedName>
</protein>
<dbReference type="KEGG" id="dlu:A6035_15775"/>
<proteinExistence type="predicted"/>
<gene>
    <name evidence="2" type="ORF">A6035_15775</name>
</gene>
<evidence type="ECO:0000313" key="2">
    <source>
        <dbReference type="EMBL" id="AWH93400.1"/>
    </source>
</evidence>
<keyword evidence="3" id="KW-1185">Reference proteome</keyword>
<evidence type="ECO:0000313" key="3">
    <source>
        <dbReference type="Proteomes" id="UP000244928"/>
    </source>
</evidence>
<dbReference type="OrthoDB" id="3781248at2"/>
<evidence type="ECO:0000256" key="1">
    <source>
        <dbReference type="SAM" id="MobiDB-lite"/>
    </source>
</evidence>
<accession>A0A2S1RAS9</accession>
<dbReference type="EMBL" id="CP015449">
    <property type="protein sequence ID" value="AWH93400.1"/>
    <property type="molecule type" value="Genomic_DNA"/>
</dbReference>
<dbReference type="Proteomes" id="UP000244928">
    <property type="component" value="Chromosome"/>
</dbReference>
<name>A0A2S1RAS9_9ACTN</name>
<organism evidence="2 3">
    <name type="scientific">Dietzia lutea</name>
    <dbReference type="NCBI Taxonomy" id="546160"/>
    <lineage>
        <taxon>Bacteria</taxon>
        <taxon>Bacillati</taxon>
        <taxon>Actinomycetota</taxon>
        <taxon>Actinomycetes</taxon>
        <taxon>Mycobacteriales</taxon>
        <taxon>Dietziaceae</taxon>
        <taxon>Dietzia</taxon>
    </lineage>
</organism>